<evidence type="ECO:0000313" key="1">
    <source>
        <dbReference type="EMBL" id="ASJ70356.1"/>
    </source>
</evidence>
<sequence length="97" mass="11167">MVHGFQGLKCEFGGYYVHYNDNWIQFGGNFRGNYDACQIENNILTGDFNRVASGDKGAPYNEELNSDYNLTVQNDVDDFRLKFFQAPEFDARFAICE</sequence>
<name>A0A2Z2NGE4_9GAMM</name>
<gene>
    <name evidence="1" type="ORF">IMCC3135_01185</name>
</gene>
<reference evidence="1 2" key="1">
    <citation type="submission" date="2016-12" db="EMBL/GenBank/DDBJ databases">
        <authorList>
            <person name="Song W.-J."/>
            <person name="Kurnit D.M."/>
        </authorList>
    </citation>
    <scope>NUCLEOTIDE SEQUENCE [LARGE SCALE GENOMIC DNA]</scope>
    <source>
        <strain evidence="1 2">IMCC3135</strain>
    </source>
</reference>
<keyword evidence="2" id="KW-1185">Reference proteome</keyword>
<evidence type="ECO:0000313" key="2">
    <source>
        <dbReference type="Proteomes" id="UP000250079"/>
    </source>
</evidence>
<dbReference type="Proteomes" id="UP000250079">
    <property type="component" value="Chromosome"/>
</dbReference>
<accession>A0A2Z2NGE4</accession>
<dbReference type="KEGG" id="gai:IMCC3135_01185"/>
<organism evidence="1 2">
    <name type="scientific">Granulosicoccus antarcticus IMCC3135</name>
    <dbReference type="NCBI Taxonomy" id="1192854"/>
    <lineage>
        <taxon>Bacteria</taxon>
        <taxon>Pseudomonadati</taxon>
        <taxon>Pseudomonadota</taxon>
        <taxon>Gammaproteobacteria</taxon>
        <taxon>Chromatiales</taxon>
        <taxon>Granulosicoccaceae</taxon>
        <taxon>Granulosicoccus</taxon>
    </lineage>
</organism>
<dbReference type="EMBL" id="CP018632">
    <property type="protein sequence ID" value="ASJ70356.1"/>
    <property type="molecule type" value="Genomic_DNA"/>
</dbReference>
<protein>
    <submittedName>
        <fullName evidence="1">Uncharacterized protein</fullName>
    </submittedName>
</protein>
<proteinExistence type="predicted"/>
<dbReference type="AlphaFoldDB" id="A0A2Z2NGE4"/>